<evidence type="ECO:0000313" key="2">
    <source>
        <dbReference type="Proteomes" id="UP001470230"/>
    </source>
</evidence>
<gene>
    <name evidence="1" type="ORF">M9Y10_045646</name>
</gene>
<dbReference type="EMBL" id="JAPFFF010000009">
    <property type="protein sequence ID" value="KAK8882999.1"/>
    <property type="molecule type" value="Genomic_DNA"/>
</dbReference>
<proteinExistence type="predicted"/>
<accession>A0ABR2JW55</accession>
<evidence type="ECO:0008006" key="3">
    <source>
        <dbReference type="Google" id="ProtNLM"/>
    </source>
</evidence>
<dbReference type="Proteomes" id="UP001470230">
    <property type="component" value="Unassembled WGS sequence"/>
</dbReference>
<organism evidence="1 2">
    <name type="scientific">Tritrichomonas musculus</name>
    <dbReference type="NCBI Taxonomy" id="1915356"/>
    <lineage>
        <taxon>Eukaryota</taxon>
        <taxon>Metamonada</taxon>
        <taxon>Parabasalia</taxon>
        <taxon>Tritrichomonadida</taxon>
        <taxon>Tritrichomonadidae</taxon>
        <taxon>Tritrichomonas</taxon>
    </lineage>
</organism>
<name>A0ABR2JW55_9EUKA</name>
<protein>
    <recommendedName>
        <fullName evidence="3">DUF1837 domain-containing protein</fullName>
    </recommendedName>
</protein>
<comment type="caution">
    <text evidence="1">The sequence shown here is derived from an EMBL/GenBank/DDBJ whole genome shotgun (WGS) entry which is preliminary data.</text>
</comment>
<reference evidence="1 2" key="1">
    <citation type="submission" date="2024-04" db="EMBL/GenBank/DDBJ databases">
        <title>Tritrichomonas musculus Genome.</title>
        <authorList>
            <person name="Alves-Ferreira E."/>
            <person name="Grigg M."/>
            <person name="Lorenzi H."/>
            <person name="Galac M."/>
        </authorList>
    </citation>
    <scope>NUCLEOTIDE SEQUENCE [LARGE SCALE GENOMIC DNA]</scope>
    <source>
        <strain evidence="1 2">EAF2021</strain>
    </source>
</reference>
<evidence type="ECO:0000313" key="1">
    <source>
        <dbReference type="EMBL" id="KAK8882999.1"/>
    </source>
</evidence>
<sequence>MTIPTDLACYEGGTSMLSQLPNSYLQSADLASQGKFSEAAEILCHEATTWKRGCILLTRQIDRKGDSLFITNIVRHEIDANTVSYRSEPANTLVINLNELNSMEFHKFVSAVANDLKDLRDFQFEQFFEFQTSHDMLDTSYAKTDFYKYYLLGQLADAYLNYVQKI</sequence>
<keyword evidence="2" id="KW-1185">Reference proteome</keyword>